<dbReference type="GO" id="GO:0060320">
    <property type="term" value="P:rejection of self pollen"/>
    <property type="evidence" value="ECO:0007669"/>
    <property type="project" value="UniProtKB-KW"/>
</dbReference>
<dbReference type="Proteomes" id="UP001187471">
    <property type="component" value="Unassembled WGS sequence"/>
</dbReference>
<keyword evidence="9" id="KW-1185">Reference proteome</keyword>
<sequence length="187" mass="21418">MPYAIRTLYLFLVLACCLFCTVGAAKKAEVHAVNLLPDNSPTLTVHCQSKDDDLGYQTLHSGDDFQWSFEPHIFPFLNTLFFCHFWWNSHDRAFTVYDQFKLDYKCARENYLPATCYCPLREYGDSADSPPVPRDRRLSTAPARRSSQPTAAIVKLLQQIGAVAGVNINGRHNQRKTFQNKKKQRRG</sequence>
<protein>
    <recommendedName>
        <fullName evidence="6">S-protein homolog</fullName>
    </recommendedName>
</protein>
<evidence type="ECO:0000256" key="1">
    <source>
        <dbReference type="ARBA" id="ARBA00004613"/>
    </source>
</evidence>
<name>A0AA88QVY5_9ASTE</name>
<evidence type="ECO:0000256" key="4">
    <source>
        <dbReference type="ARBA" id="ARBA00022525"/>
    </source>
</evidence>
<dbReference type="EMBL" id="JAVXUO010001991">
    <property type="protein sequence ID" value="KAK2977403.1"/>
    <property type="molecule type" value="Genomic_DNA"/>
</dbReference>
<proteinExistence type="inferred from homology"/>
<reference evidence="8" key="1">
    <citation type="submission" date="2022-12" db="EMBL/GenBank/DDBJ databases">
        <title>Draft genome assemblies for two species of Escallonia (Escalloniales).</title>
        <authorList>
            <person name="Chanderbali A."/>
            <person name="Dervinis C."/>
            <person name="Anghel I."/>
            <person name="Soltis D."/>
            <person name="Soltis P."/>
            <person name="Zapata F."/>
        </authorList>
    </citation>
    <scope>NUCLEOTIDE SEQUENCE</scope>
    <source>
        <strain evidence="8">UCBG92.1500</strain>
        <tissue evidence="8">Leaf</tissue>
    </source>
</reference>
<keyword evidence="5 6" id="KW-0732">Signal</keyword>
<dbReference type="InterPro" id="IPR010264">
    <property type="entry name" value="Self-incomp_S1"/>
</dbReference>
<evidence type="ECO:0000256" key="7">
    <source>
        <dbReference type="SAM" id="MobiDB-lite"/>
    </source>
</evidence>
<dbReference type="Pfam" id="PF05938">
    <property type="entry name" value="Self-incomp_S1"/>
    <property type="match status" value="1"/>
</dbReference>
<feature type="chain" id="PRO_5041518919" description="S-protein homolog" evidence="6">
    <location>
        <begin position="25"/>
        <end position="187"/>
    </location>
</feature>
<feature type="region of interest" description="Disordered" evidence="7">
    <location>
        <begin position="126"/>
        <end position="146"/>
    </location>
</feature>
<gene>
    <name evidence="8" type="ORF">RJ640_009954</name>
</gene>
<feature type="signal peptide" evidence="6">
    <location>
        <begin position="1"/>
        <end position="24"/>
    </location>
</feature>
<keyword evidence="4 6" id="KW-0964">Secreted</keyword>
<dbReference type="PANTHER" id="PTHR31232:SF155">
    <property type="entry name" value="PLANT SELF-INCOMPATIBILITY PROTEIN S1 FAMILY"/>
    <property type="match status" value="1"/>
</dbReference>
<evidence type="ECO:0000256" key="6">
    <source>
        <dbReference type="RuleBase" id="RU367044"/>
    </source>
</evidence>
<dbReference type="AlphaFoldDB" id="A0AA88QVY5"/>
<comment type="caution">
    <text evidence="8">The sequence shown here is derived from an EMBL/GenBank/DDBJ whole genome shotgun (WGS) entry which is preliminary data.</text>
</comment>
<evidence type="ECO:0000256" key="3">
    <source>
        <dbReference type="ARBA" id="ARBA00022471"/>
    </source>
</evidence>
<accession>A0AA88QVY5</accession>
<dbReference type="PANTHER" id="PTHR31232">
    <property type="match status" value="1"/>
</dbReference>
<dbReference type="GO" id="GO:0005576">
    <property type="term" value="C:extracellular region"/>
    <property type="evidence" value="ECO:0007669"/>
    <property type="project" value="UniProtKB-SubCell"/>
</dbReference>
<evidence type="ECO:0000256" key="2">
    <source>
        <dbReference type="ARBA" id="ARBA00005581"/>
    </source>
</evidence>
<evidence type="ECO:0000313" key="9">
    <source>
        <dbReference type="Proteomes" id="UP001187471"/>
    </source>
</evidence>
<organism evidence="8 9">
    <name type="scientific">Escallonia rubra</name>
    <dbReference type="NCBI Taxonomy" id="112253"/>
    <lineage>
        <taxon>Eukaryota</taxon>
        <taxon>Viridiplantae</taxon>
        <taxon>Streptophyta</taxon>
        <taxon>Embryophyta</taxon>
        <taxon>Tracheophyta</taxon>
        <taxon>Spermatophyta</taxon>
        <taxon>Magnoliopsida</taxon>
        <taxon>eudicotyledons</taxon>
        <taxon>Gunneridae</taxon>
        <taxon>Pentapetalae</taxon>
        <taxon>asterids</taxon>
        <taxon>campanulids</taxon>
        <taxon>Escalloniales</taxon>
        <taxon>Escalloniaceae</taxon>
        <taxon>Escallonia</taxon>
    </lineage>
</organism>
<evidence type="ECO:0000313" key="8">
    <source>
        <dbReference type="EMBL" id="KAK2977403.1"/>
    </source>
</evidence>
<evidence type="ECO:0000256" key="5">
    <source>
        <dbReference type="ARBA" id="ARBA00022729"/>
    </source>
</evidence>
<keyword evidence="3 6" id="KW-0713">Self-incompatibility</keyword>
<comment type="similarity">
    <text evidence="2 6">Belongs to the plant self-incompatibility (S1) protein family.</text>
</comment>
<comment type="subcellular location">
    <subcellularLocation>
        <location evidence="1 6">Secreted</location>
    </subcellularLocation>
</comment>